<proteinExistence type="predicted"/>
<dbReference type="AlphaFoldDB" id="A0A4V6DFA4"/>
<evidence type="ECO:0008006" key="4">
    <source>
        <dbReference type="Google" id="ProtNLM"/>
    </source>
</evidence>
<evidence type="ECO:0000313" key="3">
    <source>
        <dbReference type="Proteomes" id="UP000298652"/>
    </source>
</evidence>
<name>A0A4V6DFA4_SETVI</name>
<reference evidence="2" key="1">
    <citation type="submission" date="2019-03" db="EMBL/GenBank/DDBJ databases">
        <title>WGS assembly of Setaria viridis.</title>
        <authorList>
            <person name="Huang P."/>
            <person name="Jenkins J."/>
            <person name="Grimwood J."/>
            <person name="Barry K."/>
            <person name="Healey A."/>
            <person name="Mamidi S."/>
            <person name="Sreedasyam A."/>
            <person name="Shu S."/>
            <person name="Feldman M."/>
            <person name="Wu J."/>
            <person name="Yu Y."/>
            <person name="Chen C."/>
            <person name="Johnson J."/>
            <person name="Rokhsar D."/>
            <person name="Baxter I."/>
            <person name="Schmutz J."/>
            <person name="Brutnell T."/>
            <person name="Kellogg E."/>
        </authorList>
    </citation>
    <scope>NUCLEOTIDE SEQUENCE [LARGE SCALE GENOMIC DNA]</scope>
</reference>
<feature type="chain" id="PRO_5020519428" description="Secreted protein" evidence="1">
    <location>
        <begin position="21"/>
        <end position="84"/>
    </location>
</feature>
<dbReference type="EMBL" id="CM016552">
    <property type="protein sequence ID" value="TKW37646.1"/>
    <property type="molecule type" value="Genomic_DNA"/>
</dbReference>
<keyword evidence="3" id="KW-1185">Reference proteome</keyword>
<keyword evidence="1" id="KW-0732">Signal</keyword>
<accession>A0A4V6DFA4</accession>
<protein>
    <recommendedName>
        <fullName evidence="4">Secreted protein</fullName>
    </recommendedName>
</protein>
<evidence type="ECO:0000313" key="2">
    <source>
        <dbReference type="EMBL" id="TKW37646.1"/>
    </source>
</evidence>
<organism evidence="2 3">
    <name type="scientific">Setaria viridis</name>
    <name type="common">Green bristlegrass</name>
    <name type="synonym">Setaria italica subsp. viridis</name>
    <dbReference type="NCBI Taxonomy" id="4556"/>
    <lineage>
        <taxon>Eukaryota</taxon>
        <taxon>Viridiplantae</taxon>
        <taxon>Streptophyta</taxon>
        <taxon>Embryophyta</taxon>
        <taxon>Tracheophyta</taxon>
        <taxon>Spermatophyta</taxon>
        <taxon>Magnoliopsida</taxon>
        <taxon>Liliopsida</taxon>
        <taxon>Poales</taxon>
        <taxon>Poaceae</taxon>
        <taxon>PACMAD clade</taxon>
        <taxon>Panicoideae</taxon>
        <taxon>Panicodae</taxon>
        <taxon>Paniceae</taxon>
        <taxon>Cenchrinae</taxon>
        <taxon>Setaria</taxon>
    </lineage>
</organism>
<dbReference type="Gramene" id="TKW37646">
    <property type="protein sequence ID" value="TKW37646"/>
    <property type="gene ID" value="SEVIR_1G061632v2"/>
</dbReference>
<sequence>MRGFSCSMEIFISWAICARASTSLREGSILPWPVCEVMKYTQNDVGDLSIAHSSGGIIVNIPSTKHVAVLRPRYPPSVVPSSTH</sequence>
<dbReference type="Proteomes" id="UP000298652">
    <property type="component" value="Chromosome 1"/>
</dbReference>
<feature type="signal peptide" evidence="1">
    <location>
        <begin position="1"/>
        <end position="20"/>
    </location>
</feature>
<evidence type="ECO:0000256" key="1">
    <source>
        <dbReference type="SAM" id="SignalP"/>
    </source>
</evidence>
<gene>
    <name evidence="2" type="ORF">SEVIR_1G061632v2</name>
</gene>